<dbReference type="GO" id="GO:0000407">
    <property type="term" value="C:phagophore assembly site"/>
    <property type="evidence" value="ECO:0007669"/>
    <property type="project" value="TreeGrafter"/>
</dbReference>
<dbReference type="OrthoDB" id="1405469at2759"/>
<sequence length="519" mass="61777">MDSNQYTRLIQNKYVIILSKLLGHGSYAEVHLGYYYQNEKQLIAIKSFDKKSKKLRQMNEYIDRERHNQLQLQSPNIVKMIDFVEDEDYFYFILEYCEQGSLQNKIKTGKLPQEQVFEIFQQIVQGYKVIREKQIIHRDLKPENILFSKGVAKIGDFGFSRLLDELDQNVPQSNLGTPLYVAPEVMTGQYSSKADIWSLGVILYKLLYGKTPLEMQPNRGSNIWQVYYPENIAIPKQYLNLMQRMLTEDPTLRIGWEETFNIVDYVFSQSDLQKSYQLLQDNYIKVNSIYNYFLYISDIIKFVRQLMREVQEISQMISLSTEQQLNYTVITQKYMVNELKFYIDVLQGKNLFFIQILPDDFKLFKQSEKYHQTFQNFQQNYEQMKEPYKKAKQNYELFQQSTQNTNQPVTQLQFNLPQHIVALSSDQNDQNDQAFGEVFNKIYHNIIEHIRSKLNTQVLQNTLKKTLMKILIKLLYTLQPLQFSHRIFEPSTIEQRLFNEQDLENEFKIIYARCGSQQL</sequence>
<dbReference type="PROSITE" id="PS50011">
    <property type="entry name" value="PROTEIN_KINASE_DOM"/>
    <property type="match status" value="1"/>
</dbReference>
<evidence type="ECO:0000256" key="1">
    <source>
        <dbReference type="ARBA" id="ARBA00022679"/>
    </source>
</evidence>
<feature type="domain" description="Protein kinase" evidence="6">
    <location>
        <begin position="16"/>
        <end position="266"/>
    </location>
</feature>
<keyword evidence="8" id="KW-1185">Reference proteome</keyword>
<dbReference type="InterPro" id="IPR017441">
    <property type="entry name" value="Protein_kinase_ATP_BS"/>
</dbReference>
<dbReference type="GO" id="GO:0000045">
    <property type="term" value="P:autophagosome assembly"/>
    <property type="evidence" value="ECO:0007669"/>
    <property type="project" value="TreeGrafter"/>
</dbReference>
<evidence type="ECO:0000259" key="6">
    <source>
        <dbReference type="PROSITE" id="PS50011"/>
    </source>
</evidence>
<dbReference type="GO" id="GO:0005524">
    <property type="term" value="F:ATP binding"/>
    <property type="evidence" value="ECO:0007669"/>
    <property type="project" value="UniProtKB-UniRule"/>
</dbReference>
<dbReference type="GO" id="GO:0010506">
    <property type="term" value="P:regulation of autophagy"/>
    <property type="evidence" value="ECO:0007669"/>
    <property type="project" value="InterPro"/>
</dbReference>
<dbReference type="PANTHER" id="PTHR24348">
    <property type="entry name" value="SERINE/THREONINE-PROTEIN KINASE UNC-51-RELATED"/>
    <property type="match status" value="1"/>
</dbReference>
<evidence type="ECO:0000313" key="8">
    <source>
        <dbReference type="Proteomes" id="UP000683925"/>
    </source>
</evidence>
<keyword evidence="2 5" id="KW-0547">Nucleotide-binding</keyword>
<dbReference type="GO" id="GO:0005829">
    <property type="term" value="C:cytosol"/>
    <property type="evidence" value="ECO:0007669"/>
    <property type="project" value="TreeGrafter"/>
</dbReference>
<keyword evidence="1" id="KW-0808">Transferase</keyword>
<dbReference type="InterPro" id="IPR045269">
    <property type="entry name" value="Atg1-like"/>
</dbReference>
<dbReference type="GO" id="GO:0004674">
    <property type="term" value="F:protein serine/threonine kinase activity"/>
    <property type="evidence" value="ECO:0007669"/>
    <property type="project" value="InterPro"/>
</dbReference>
<dbReference type="AlphaFoldDB" id="A0A8S1U1A4"/>
<accession>A0A8S1U1A4</accession>
<keyword evidence="3" id="KW-0418">Kinase</keyword>
<dbReference type="Pfam" id="PF00069">
    <property type="entry name" value="Pkinase"/>
    <property type="match status" value="1"/>
</dbReference>
<evidence type="ECO:0000256" key="4">
    <source>
        <dbReference type="ARBA" id="ARBA00022840"/>
    </source>
</evidence>
<dbReference type="PANTHER" id="PTHR24348:SF22">
    <property type="entry name" value="NON-SPECIFIC SERINE_THREONINE PROTEIN KINASE"/>
    <property type="match status" value="1"/>
</dbReference>
<evidence type="ECO:0000256" key="3">
    <source>
        <dbReference type="ARBA" id="ARBA00022777"/>
    </source>
</evidence>
<dbReference type="InterPro" id="IPR008271">
    <property type="entry name" value="Ser/Thr_kinase_AS"/>
</dbReference>
<evidence type="ECO:0000256" key="5">
    <source>
        <dbReference type="PROSITE-ProRule" id="PRU10141"/>
    </source>
</evidence>
<dbReference type="Proteomes" id="UP000683925">
    <property type="component" value="Unassembled WGS sequence"/>
</dbReference>
<organism evidence="7 8">
    <name type="scientific">Paramecium octaurelia</name>
    <dbReference type="NCBI Taxonomy" id="43137"/>
    <lineage>
        <taxon>Eukaryota</taxon>
        <taxon>Sar</taxon>
        <taxon>Alveolata</taxon>
        <taxon>Ciliophora</taxon>
        <taxon>Intramacronucleata</taxon>
        <taxon>Oligohymenophorea</taxon>
        <taxon>Peniculida</taxon>
        <taxon>Parameciidae</taxon>
        <taxon>Paramecium</taxon>
    </lineage>
</organism>
<dbReference type="GO" id="GO:0016020">
    <property type="term" value="C:membrane"/>
    <property type="evidence" value="ECO:0007669"/>
    <property type="project" value="TreeGrafter"/>
</dbReference>
<keyword evidence="4 5" id="KW-0067">ATP-binding</keyword>
<dbReference type="EMBL" id="CAJJDP010000034">
    <property type="protein sequence ID" value="CAD8157772.1"/>
    <property type="molecule type" value="Genomic_DNA"/>
</dbReference>
<evidence type="ECO:0000256" key="2">
    <source>
        <dbReference type="ARBA" id="ARBA00022741"/>
    </source>
</evidence>
<dbReference type="PROSITE" id="PS00107">
    <property type="entry name" value="PROTEIN_KINASE_ATP"/>
    <property type="match status" value="1"/>
</dbReference>
<evidence type="ECO:0000313" key="7">
    <source>
        <dbReference type="EMBL" id="CAD8157772.1"/>
    </source>
</evidence>
<gene>
    <name evidence="7" type="ORF">POCTA_138.1.T0340144</name>
</gene>
<reference evidence="7" key="1">
    <citation type="submission" date="2021-01" db="EMBL/GenBank/DDBJ databases">
        <authorList>
            <consortium name="Genoscope - CEA"/>
            <person name="William W."/>
        </authorList>
    </citation>
    <scope>NUCLEOTIDE SEQUENCE</scope>
</reference>
<name>A0A8S1U1A4_PAROT</name>
<feature type="binding site" evidence="5">
    <location>
        <position position="46"/>
    </location>
    <ligand>
        <name>ATP</name>
        <dbReference type="ChEBI" id="CHEBI:30616"/>
    </ligand>
</feature>
<dbReference type="GO" id="GO:0005776">
    <property type="term" value="C:autophagosome"/>
    <property type="evidence" value="ECO:0007669"/>
    <property type="project" value="TreeGrafter"/>
</dbReference>
<dbReference type="PROSITE" id="PS00108">
    <property type="entry name" value="PROTEIN_KINASE_ST"/>
    <property type="match status" value="1"/>
</dbReference>
<proteinExistence type="predicted"/>
<dbReference type="InterPro" id="IPR000719">
    <property type="entry name" value="Prot_kinase_dom"/>
</dbReference>
<dbReference type="SMART" id="SM00220">
    <property type="entry name" value="S_TKc"/>
    <property type="match status" value="1"/>
</dbReference>
<comment type="caution">
    <text evidence="7">The sequence shown here is derived from an EMBL/GenBank/DDBJ whole genome shotgun (WGS) entry which is preliminary data.</text>
</comment>
<dbReference type="OMA" id="HNIIEHI"/>
<protein>
    <recommendedName>
        <fullName evidence="6">Protein kinase domain-containing protein</fullName>
    </recommendedName>
</protein>